<keyword evidence="3" id="KW-1185">Reference proteome</keyword>
<dbReference type="Pfam" id="PF02511">
    <property type="entry name" value="Thy1"/>
    <property type="match status" value="1"/>
</dbReference>
<dbReference type="GO" id="GO:0070402">
    <property type="term" value="F:NADPH binding"/>
    <property type="evidence" value="ECO:0007669"/>
    <property type="project" value="TreeGrafter"/>
</dbReference>
<dbReference type="GO" id="GO:0006231">
    <property type="term" value="P:dTMP biosynthetic process"/>
    <property type="evidence" value="ECO:0007669"/>
    <property type="project" value="UniProtKB-UniRule"/>
</dbReference>
<dbReference type="HAMAP" id="MF_01408">
    <property type="entry name" value="ThyX"/>
    <property type="match status" value="1"/>
</dbReference>
<dbReference type="Gene3D" id="3.30.1360.170">
    <property type="match status" value="1"/>
</dbReference>
<dbReference type="EMBL" id="CP029619">
    <property type="protein sequence ID" value="AWN81915.1"/>
    <property type="molecule type" value="Genomic_DNA"/>
</dbReference>
<dbReference type="SUPFAM" id="SSF69796">
    <property type="entry name" value="Thymidylate synthase-complementing protein Thy1"/>
    <property type="match status" value="1"/>
</dbReference>
<feature type="binding site" evidence="1">
    <location>
        <position position="107"/>
    </location>
    <ligand>
        <name>FAD</name>
        <dbReference type="ChEBI" id="CHEBI:57692"/>
        <note>ligand shared between neighboring subunits</note>
    </ligand>
</feature>
<evidence type="ECO:0000313" key="3">
    <source>
        <dbReference type="Proteomes" id="UP000245872"/>
    </source>
</evidence>
<keyword evidence="1" id="KW-0285">Flavoprotein</keyword>
<feature type="binding site" evidence="1">
    <location>
        <position position="76"/>
    </location>
    <ligand>
        <name>FAD</name>
        <dbReference type="ChEBI" id="CHEBI:57692"/>
        <note>ligand shared between neighboring subunits</note>
    </ligand>
</feature>
<feature type="binding site" evidence="1">
    <location>
        <position position="206"/>
    </location>
    <ligand>
        <name>dUMP</name>
        <dbReference type="ChEBI" id="CHEBI:246422"/>
        <note>ligand shared between dimeric partners</note>
    </ligand>
</feature>
<dbReference type="CDD" id="cd20175">
    <property type="entry name" value="ThyX"/>
    <property type="match status" value="1"/>
</dbReference>
<feature type="binding site" evidence="1">
    <location>
        <position position="201"/>
    </location>
    <ligand>
        <name>FAD</name>
        <dbReference type="ChEBI" id="CHEBI:57692"/>
        <note>ligand shared between neighboring subunits</note>
    </ligand>
</feature>
<feature type="binding site" description="in other chain" evidence="1">
    <location>
        <begin position="107"/>
        <end position="111"/>
    </location>
    <ligand>
        <name>dUMP</name>
        <dbReference type="ChEBI" id="CHEBI:246422"/>
        <note>ligand shared between dimeric partners</note>
    </ligand>
</feature>
<feature type="binding site" evidence="1">
    <location>
        <begin position="99"/>
        <end position="101"/>
    </location>
    <ligand>
        <name>FAD</name>
        <dbReference type="ChEBI" id="CHEBI:57692"/>
        <note>ligand shared between neighboring subunits</note>
    </ligand>
</feature>
<evidence type="ECO:0000313" key="2">
    <source>
        <dbReference type="EMBL" id="AWN81915.1"/>
    </source>
</evidence>
<dbReference type="RefSeq" id="WP_109997326.1">
    <property type="nucleotide sequence ID" value="NZ_CP029619.1"/>
</dbReference>
<keyword evidence="1 2" id="KW-0489">Methyltransferase</keyword>
<proteinExistence type="inferred from homology"/>
<dbReference type="GO" id="GO:0050797">
    <property type="term" value="F:thymidylate synthase (FAD) activity"/>
    <property type="evidence" value="ECO:0007669"/>
    <property type="project" value="UniProtKB-UniRule"/>
</dbReference>
<dbReference type="PANTHER" id="PTHR34934">
    <property type="entry name" value="FLAVIN-DEPENDENT THYMIDYLATE SYNTHASE"/>
    <property type="match status" value="1"/>
</dbReference>
<keyword evidence="1" id="KW-0521">NADP</keyword>
<keyword evidence="1" id="KW-0274">FAD</keyword>
<dbReference type="GO" id="GO:0032259">
    <property type="term" value="P:methylation"/>
    <property type="evidence" value="ECO:0007669"/>
    <property type="project" value="UniProtKB-KW"/>
</dbReference>
<dbReference type="OrthoDB" id="9780625at2"/>
<name>A0A2Z3LHC6_9BACT</name>
<dbReference type="KEGG" id="cher:DK880_00599"/>
<accession>A0A2Z3LHC6</accession>
<comment type="function">
    <text evidence="1">Catalyzes the reductive methylation of 2'-deoxyuridine-5'-monophosphate (dUMP) to 2'-deoxythymidine-5'-monophosphate (dTMP) while utilizing 5,10-methylenetetrahydrofolate (mTHF) as the methyl donor, and NADPH and FADH(2) as the reductant.</text>
</comment>
<reference evidence="2 3" key="1">
    <citation type="submission" date="2018-05" db="EMBL/GenBank/DDBJ databases">
        <title>Candidatus Cardinium hertigii Genome Assembly.</title>
        <authorList>
            <person name="Showmaker K.C."/>
            <person name="Walden K.O."/>
            <person name="Fields C.J."/>
            <person name="Lambert K.N."/>
            <person name="Hudson M.E."/>
        </authorList>
    </citation>
    <scope>NUCLEOTIDE SEQUENCE [LARGE SCALE GENOMIC DNA]</scope>
    <source>
        <strain evidence="3">cHgTN10</strain>
    </source>
</reference>
<comment type="similarity">
    <text evidence="1">Belongs to the thymidylate synthase ThyX family.</text>
</comment>
<dbReference type="AlphaFoldDB" id="A0A2Z3LHC6"/>
<keyword evidence="1" id="KW-0545">Nucleotide biosynthesis</keyword>
<feature type="binding site" description="in other chain" evidence="1">
    <location>
        <position position="179"/>
    </location>
    <ligand>
        <name>dUMP</name>
        <dbReference type="ChEBI" id="CHEBI:246422"/>
        <note>ligand shared between dimeric partners</note>
    </ligand>
</feature>
<protein>
    <recommendedName>
        <fullName evidence="1">Flavin-dependent thymidylate synthase</fullName>
        <shortName evidence="1">FDTS</shortName>
        <ecNumber evidence="1">2.1.1.148</ecNumber>
    </recommendedName>
    <alternativeName>
        <fullName evidence="1">FAD-dependent thymidylate synthase</fullName>
    </alternativeName>
    <alternativeName>
        <fullName evidence="1">Thymidylate synthase ThyX</fullName>
        <shortName evidence="1">TS</shortName>
        <shortName evidence="1">TSase</shortName>
    </alternativeName>
</protein>
<dbReference type="NCBIfam" id="TIGR02170">
    <property type="entry name" value="thyX"/>
    <property type="match status" value="1"/>
</dbReference>
<keyword evidence="1 2" id="KW-0808">Transferase</keyword>
<sequence>MTDERYSTRRTTVKEIDDLLYEEYKVLDHGFIRVVDYMGSDSSIVQAARVSYGKGTKQISQDEALINYLMRHAHTTPFEMCEIKFHVKLPIFVARQWIRHRTANVNEYSARYSILDNEFYIPQPEHIAKQSSSNNQGSGTVFDKVTAKEIANTLKNDAQLVYAHYKKFIEQELARETARTNLTINYYTQLYWKIDLHNLLHFLKLRADRHAQYEIRVYAEKMLELVQKWVPLTYKSFVEYQLESICLSKKGLAVVRKLTEGKKISKEESGLSQREWNELMLVLGKPTG</sequence>
<dbReference type="GO" id="GO:0050660">
    <property type="term" value="F:flavin adenine dinucleotide binding"/>
    <property type="evidence" value="ECO:0007669"/>
    <property type="project" value="UniProtKB-UniRule"/>
</dbReference>
<comment type="cofactor">
    <cofactor evidence="1">
        <name>FAD</name>
        <dbReference type="ChEBI" id="CHEBI:57692"/>
    </cofactor>
    <text evidence="1">Binds 4 FAD per tetramer. Each FAD binding site is formed by three monomers.</text>
</comment>
<comment type="catalytic activity">
    <reaction evidence="1">
        <text>dUMP + (6R)-5,10-methylene-5,6,7,8-tetrahydrofolate + NADPH + H(+) = dTMP + (6S)-5,6,7,8-tetrahydrofolate + NADP(+)</text>
        <dbReference type="Rhea" id="RHEA:29043"/>
        <dbReference type="ChEBI" id="CHEBI:15378"/>
        <dbReference type="ChEBI" id="CHEBI:15636"/>
        <dbReference type="ChEBI" id="CHEBI:57453"/>
        <dbReference type="ChEBI" id="CHEBI:57783"/>
        <dbReference type="ChEBI" id="CHEBI:58349"/>
        <dbReference type="ChEBI" id="CHEBI:63528"/>
        <dbReference type="ChEBI" id="CHEBI:246422"/>
        <dbReference type="EC" id="2.1.1.148"/>
    </reaction>
</comment>
<dbReference type="GO" id="GO:0004799">
    <property type="term" value="F:thymidylate synthase activity"/>
    <property type="evidence" value="ECO:0007669"/>
    <property type="project" value="TreeGrafter"/>
</dbReference>
<feature type="active site" description="Involved in ionization of N3 of dUMP, leading to its activation" evidence="1">
    <location>
        <position position="206"/>
    </location>
</feature>
<comment type="pathway">
    <text evidence="1">Pyrimidine metabolism; dTTP biosynthesis.</text>
</comment>
<dbReference type="PROSITE" id="PS51331">
    <property type="entry name" value="THYX"/>
    <property type="match status" value="1"/>
</dbReference>
<gene>
    <name evidence="1 2" type="primary">thyX</name>
    <name evidence="2" type="ORF">DK880_00599</name>
</gene>
<dbReference type="PANTHER" id="PTHR34934:SF1">
    <property type="entry name" value="FLAVIN-DEPENDENT THYMIDYLATE SYNTHASE"/>
    <property type="match status" value="1"/>
</dbReference>
<feature type="binding site" evidence="1">
    <location>
        <begin position="96"/>
        <end position="99"/>
    </location>
    <ligand>
        <name>dUMP</name>
        <dbReference type="ChEBI" id="CHEBI:246422"/>
        <note>ligand shared between dimeric partners</note>
    </ligand>
</feature>
<comment type="subunit">
    <text evidence="1">Homotetramer.</text>
</comment>
<dbReference type="Proteomes" id="UP000245872">
    <property type="component" value="Chromosome"/>
</dbReference>
<dbReference type="EC" id="2.1.1.148" evidence="1"/>
<organism evidence="2 3">
    <name type="scientific">Candidatus Cardinium hertigii</name>
    <dbReference type="NCBI Taxonomy" id="247481"/>
    <lineage>
        <taxon>Bacteria</taxon>
        <taxon>Pseudomonadati</taxon>
        <taxon>Bacteroidota</taxon>
        <taxon>Cytophagia</taxon>
        <taxon>Cytophagales</taxon>
        <taxon>Amoebophilaceae</taxon>
        <taxon>Candidatus Cardinium</taxon>
    </lineage>
</organism>
<feature type="binding site" evidence="1">
    <location>
        <begin position="195"/>
        <end position="197"/>
    </location>
    <ligand>
        <name>FAD</name>
        <dbReference type="ChEBI" id="CHEBI:57692"/>
        <note>ligand shared between neighboring subunits</note>
    </ligand>
</feature>
<dbReference type="InterPro" id="IPR036098">
    <property type="entry name" value="Thymidylate_synthase_ThyX_sf"/>
</dbReference>
<evidence type="ECO:0000256" key="1">
    <source>
        <dbReference type="HAMAP-Rule" id="MF_01408"/>
    </source>
</evidence>
<dbReference type="GO" id="GO:0006235">
    <property type="term" value="P:dTTP biosynthetic process"/>
    <property type="evidence" value="ECO:0007669"/>
    <property type="project" value="UniProtKB-UniRule"/>
</dbReference>
<dbReference type="InterPro" id="IPR003669">
    <property type="entry name" value="Thymidylate_synthase_ThyX"/>
</dbReference>
<dbReference type="UniPathway" id="UPA00575"/>